<sequence length="2073" mass="231893">MKRPAPIDQDTPDNVKKRSKLKANSSSRVFQGGEKFASAEAVRSLLKTQNTDLLTQGLTNLRNQLTVKYNEPPITPQDERLLLVQRWLGDTASVKDIFELWGTANPKNATLQSLIVSLLSSILSLASSHLTYHAIGYPIIKTLLTPTHTRRLNTYLGGSNKELILVSLKLNNSISTFAGGRERKLVLENFPWEMKSLPKFLNMRRKDKSNENDPFAKPDIRTLYVSFLLSFIQSDSSLQVKTTFLEQHRDAFLAMFKGLHQDAYGLVRRVLELSWSGMWSDLRVKKTLKIFLFNETAIGHLMRLYGRSTAEDDDPEHVPADLVHHFLLAICSRPGIGICFRDRGWYPREQGVDESVTNDAPDASLSRGSKIYNKMLSNVLKTLKVNEDPRQQELAIKIMTACPELVAGYWPAAALTLEPRLSSRWLANIAFFGTIISLPVPTASFLLNEDSLGGSYQPTPPPLNTILENILPSVNIKNNFTKGLQSTSSLVQHCSALALIKCLIKYDSVIQTLREVATSLEEDEEDGQWSKRIRDLEKEIRRRVPEFQVIVAFSQHVSSHNVAASSTQNGVQKSTATMMRTALLAESAQRLLWMYHRTLPVLTAEARFDVAKLLHGFSTEPSNADEEEEEEEEIPDAVKRLDRVRRLHVVRLLKESDQFSWSGKPIGSSHSYLHVLLMSFIRSENVAERTALADLLHHILSQTTLFQEDTDEPSLWLSSLPVTRRTSGSISPDGAALTDEAESVITFLDDCVQRGMKTPYRYIEELQVLAKTMNASTTAPVADLLGAYPSPLLMTVIEQLDAKVGHKLLSPSDLLALVSFVRRLVCNLSTKALDLGLLHSIAQRIDEILSEDRLFLEYAVVSAAIRREVKVLRAALSRLRREDSHQADEPGPVSEQVAEFLTEVAQLSPPSSGPARLYTAYELVDWLRLIDESIGPEEVNCVIDVVKDFYPEAISNVVDHLDVCTHSVWDVIDVEEYSTKFPGCFSAQQLYLHADESVLSDLASRKVISQALFSSSPTLLDIKRMIRLISHGLGSSSSQDQYSHTLLLLLAMIVEDAGHELSDSDLDALKEELFLRQGNLKTLCVTEGVSAIMREGLKQFVQSTLYPVTESNRALVTDICAYWVNVIKSSLEPGETEVETAAIWVHYFTLSDLVDLFDQLARAADELPSPLHIDLLNSVLSAIKANPDLSSDIGDKLRRRLPTLLALRGILQDYAALDDLLAAATSDTLPLHSSPIDADGSANLSSAIQNSERCWLRAKEPLSHLISPQQFLEQGTWTRSTVHILRGLSYRRAIDQDTFASWLRTSHFNMRTVEEYIPVLHAFLDCMHADGGEIMLHNFDAFEDAFQRASQAVITKDFPSEQRVAAASCATLLLNLIPPKSSHFVSQVLRLVKSSNSSSYTVELLSLAISFHGKVHNDDSRQLVTMLVETQLQRFVRLIGDPDQHVNGLKSEVERFASLVKVAQDVKAQYVETLLGVVIQNHLGEPEFVKLVTLTLQATRLKPLIVNRHLQSILQHPQFNRLCTNVGNNRARDAIVELLFALFNLHPSNTCQVTHIQPLIGIYRATLSSSDMKLFSIFQLFEQEKKLSVNTLLSQWSAKLGSVSSSFLEAVHSLDPSIMFRTSLHYPQWRRLEDQSRHTVLDYDAQLYDPVFMILLFGTMLSESLPSSVFAWVEMFRTNIVGLLVRSLSNKDARVRDLALCNLSALWKSLQTANLIEGPHVLYTLSLLKNVYAQPSSDAPRRLPSYTTLILLHALRGVFYPSNFTYPLTARFLLQRPELDTADVPMLYSMLYSSSDDWKKERIWILRMLADGMMSSEDWRVLKRRHTWDLLASLFQSSHGDYSLRRGTLEVLASLTSNPRASLSLILKSSLLTWIHMQLLGPNIKEDLSWAKILSNVVFLVDVGKLEVATNGEWRNVICQCLSILLNHNRCSNALALLAVVSPTVLKLSSTQSSKTPAALSALLDSALGALAMIEVTLDVPVEAEVAPCDLTLPPHSAVSLHDPAQEDSLPISVWGRSVEMLWQTAMNLDSKPISWDALTIRILLWRSIVGAEKSVVGEWARTSVVRSIASVQ</sequence>
<dbReference type="InterPro" id="IPR032436">
    <property type="entry name" value="URB1_C"/>
</dbReference>
<evidence type="ECO:0000259" key="3">
    <source>
        <dbReference type="Pfam" id="PF16201"/>
    </source>
</evidence>
<dbReference type="GO" id="GO:0005730">
    <property type="term" value="C:nucleolus"/>
    <property type="evidence" value="ECO:0007669"/>
    <property type="project" value="TreeGrafter"/>
</dbReference>
<dbReference type="InterPro" id="IPR059018">
    <property type="entry name" value="HEAT_URB1"/>
</dbReference>
<feature type="domain" description="URB1 N-terminal" evidence="2">
    <location>
        <begin position="95"/>
        <end position="428"/>
    </location>
</feature>
<dbReference type="PANTHER" id="PTHR13500:SF0">
    <property type="entry name" value="NUCLEOLAR PRE-RIBOSOMAL-ASSOCIATED PROTEIN 1"/>
    <property type="match status" value="1"/>
</dbReference>
<dbReference type="PANTHER" id="PTHR13500">
    <property type="entry name" value="NUCLEOLAR PRERIBOSOMAL-ASSOCIATED PROTEIN 1"/>
    <property type="match status" value="1"/>
</dbReference>
<dbReference type="InterPro" id="IPR016024">
    <property type="entry name" value="ARM-type_fold"/>
</dbReference>
<evidence type="ECO:0008006" key="7">
    <source>
        <dbReference type="Google" id="ProtNLM"/>
    </source>
</evidence>
<dbReference type="Pfam" id="PF16201">
    <property type="entry name" value="NopRA1"/>
    <property type="match status" value="1"/>
</dbReference>
<dbReference type="Pfam" id="PF26140">
    <property type="entry name" value="HEAT_URB1"/>
    <property type="match status" value="1"/>
</dbReference>
<proteinExistence type="predicted"/>
<protein>
    <recommendedName>
        <fullName evidence="7">Nucleolar pre-ribosomal-associated protein 1</fullName>
    </recommendedName>
</protein>
<dbReference type="EMBL" id="KN818244">
    <property type="protein sequence ID" value="KIL65208.1"/>
    <property type="molecule type" value="Genomic_DNA"/>
</dbReference>
<dbReference type="InterPro" id="IPR021714">
    <property type="entry name" value="URB1_N"/>
</dbReference>
<dbReference type="OrthoDB" id="72892at2759"/>
<evidence type="ECO:0000259" key="4">
    <source>
        <dbReference type="Pfam" id="PF26140"/>
    </source>
</evidence>
<dbReference type="HOGENOM" id="CLU_001591_0_0_1"/>
<evidence type="ECO:0000256" key="1">
    <source>
        <dbReference type="SAM" id="MobiDB-lite"/>
    </source>
</evidence>
<organism evidence="5 6">
    <name type="scientific">Amanita muscaria (strain Koide BX008)</name>
    <dbReference type="NCBI Taxonomy" id="946122"/>
    <lineage>
        <taxon>Eukaryota</taxon>
        <taxon>Fungi</taxon>
        <taxon>Dikarya</taxon>
        <taxon>Basidiomycota</taxon>
        <taxon>Agaricomycotina</taxon>
        <taxon>Agaricomycetes</taxon>
        <taxon>Agaricomycetidae</taxon>
        <taxon>Agaricales</taxon>
        <taxon>Pluteineae</taxon>
        <taxon>Amanitaceae</taxon>
        <taxon>Amanita</taxon>
    </lineage>
</organism>
<name>A0A0C2X8W5_AMAMK</name>
<feature type="domain" description="URB1 central HEAT repeat" evidence="4">
    <location>
        <begin position="680"/>
        <end position="851"/>
    </location>
</feature>
<evidence type="ECO:0000313" key="6">
    <source>
        <dbReference type="Proteomes" id="UP000054549"/>
    </source>
</evidence>
<dbReference type="FunCoup" id="A0A0C2X8W5">
    <property type="interactions" value="112"/>
</dbReference>
<keyword evidence="6" id="KW-1185">Reference proteome</keyword>
<dbReference type="SUPFAM" id="SSF48371">
    <property type="entry name" value="ARM repeat"/>
    <property type="match status" value="2"/>
</dbReference>
<dbReference type="Pfam" id="PF11707">
    <property type="entry name" value="Npa1"/>
    <property type="match status" value="1"/>
</dbReference>
<evidence type="ECO:0000259" key="2">
    <source>
        <dbReference type="Pfam" id="PF11707"/>
    </source>
</evidence>
<dbReference type="GO" id="GO:0000466">
    <property type="term" value="P:maturation of 5.8S rRNA from tricistronic rRNA transcript (SSU-rRNA, 5.8S rRNA, LSU-rRNA)"/>
    <property type="evidence" value="ECO:0007669"/>
    <property type="project" value="TreeGrafter"/>
</dbReference>
<dbReference type="STRING" id="946122.A0A0C2X8W5"/>
<dbReference type="Proteomes" id="UP000054549">
    <property type="component" value="Unassembled WGS sequence"/>
</dbReference>
<feature type="region of interest" description="Disordered" evidence="1">
    <location>
        <begin position="1"/>
        <end position="25"/>
    </location>
</feature>
<gene>
    <name evidence="5" type="ORF">M378DRAFT_162474</name>
</gene>
<dbReference type="InParanoid" id="A0A0C2X8W5"/>
<reference evidence="5 6" key="1">
    <citation type="submission" date="2014-04" db="EMBL/GenBank/DDBJ databases">
        <title>Evolutionary Origins and Diversification of the Mycorrhizal Mutualists.</title>
        <authorList>
            <consortium name="DOE Joint Genome Institute"/>
            <consortium name="Mycorrhizal Genomics Consortium"/>
            <person name="Kohler A."/>
            <person name="Kuo A."/>
            <person name="Nagy L.G."/>
            <person name="Floudas D."/>
            <person name="Copeland A."/>
            <person name="Barry K.W."/>
            <person name="Cichocki N."/>
            <person name="Veneault-Fourrey C."/>
            <person name="LaButti K."/>
            <person name="Lindquist E.A."/>
            <person name="Lipzen A."/>
            <person name="Lundell T."/>
            <person name="Morin E."/>
            <person name="Murat C."/>
            <person name="Riley R."/>
            <person name="Ohm R."/>
            <person name="Sun H."/>
            <person name="Tunlid A."/>
            <person name="Henrissat B."/>
            <person name="Grigoriev I.V."/>
            <person name="Hibbett D.S."/>
            <person name="Martin F."/>
        </authorList>
    </citation>
    <scope>NUCLEOTIDE SEQUENCE [LARGE SCALE GENOMIC DNA]</scope>
    <source>
        <strain evidence="5 6">Koide BX008</strain>
    </source>
</reference>
<dbReference type="GO" id="GO:0000463">
    <property type="term" value="P:maturation of LSU-rRNA from tricistronic rRNA transcript (SSU-rRNA, 5.8S rRNA, LSU-rRNA)"/>
    <property type="evidence" value="ECO:0007669"/>
    <property type="project" value="TreeGrafter"/>
</dbReference>
<feature type="domain" description="URB1 C-terminal" evidence="3">
    <location>
        <begin position="1682"/>
        <end position="1874"/>
    </location>
</feature>
<evidence type="ECO:0000313" key="5">
    <source>
        <dbReference type="EMBL" id="KIL65208.1"/>
    </source>
</evidence>
<accession>A0A0C2X8W5</accession>
<dbReference type="InterPro" id="IPR039844">
    <property type="entry name" value="URB1"/>
</dbReference>